<dbReference type="SMART" id="SM00831">
    <property type="entry name" value="Cation_ATPase_N"/>
    <property type="match status" value="1"/>
</dbReference>
<keyword evidence="3" id="KW-1185">Reference proteome</keyword>
<evidence type="ECO:0000313" key="2">
    <source>
        <dbReference type="EMBL" id="MFC5889942.1"/>
    </source>
</evidence>
<evidence type="ECO:0000259" key="1">
    <source>
        <dbReference type="SMART" id="SM00831"/>
    </source>
</evidence>
<dbReference type="Proteomes" id="UP001596067">
    <property type="component" value="Unassembled WGS sequence"/>
</dbReference>
<protein>
    <submittedName>
        <fullName evidence="2">Cation-transporting P-type ATPase</fullName>
    </submittedName>
</protein>
<gene>
    <name evidence="2" type="ORF">ACFP0N_33755</name>
</gene>
<name>A0ABW1F6C0_9ACTN</name>
<sequence length="139" mass="14558">MTRAVRRPAGLTEEQAARLLVEHGPNTVGAPPSPPLWSRAAAQLRDPLILVLLAAVVLTLATGDHADAVVIGFVVVVNTAVGVTQEVRADNAVAALSALSAPAARFCVTAGSARWRPPPWFRGTFCCSPRETSSPPTRT</sequence>
<feature type="domain" description="Cation-transporting P-type ATPase N-terminal" evidence="1">
    <location>
        <begin position="3"/>
        <end position="64"/>
    </location>
</feature>
<dbReference type="InterPro" id="IPR004014">
    <property type="entry name" value="ATPase_P-typ_cation-transptr_N"/>
</dbReference>
<organism evidence="2 3">
    <name type="scientific">Kitasatospora aburaviensis</name>
    <dbReference type="NCBI Taxonomy" id="67265"/>
    <lineage>
        <taxon>Bacteria</taxon>
        <taxon>Bacillati</taxon>
        <taxon>Actinomycetota</taxon>
        <taxon>Actinomycetes</taxon>
        <taxon>Kitasatosporales</taxon>
        <taxon>Streptomycetaceae</taxon>
        <taxon>Kitasatospora</taxon>
    </lineage>
</organism>
<accession>A0ABW1F6C0</accession>
<dbReference type="Gene3D" id="2.70.150.10">
    <property type="entry name" value="Calcium-transporting ATPase, cytoplasmic transduction domain A"/>
    <property type="match status" value="1"/>
</dbReference>
<dbReference type="PANTHER" id="PTHR42861">
    <property type="entry name" value="CALCIUM-TRANSPORTING ATPASE"/>
    <property type="match status" value="1"/>
</dbReference>
<dbReference type="InterPro" id="IPR023298">
    <property type="entry name" value="ATPase_P-typ_TM_dom_sf"/>
</dbReference>
<proteinExistence type="predicted"/>
<reference evidence="3" key="1">
    <citation type="journal article" date="2019" name="Int. J. Syst. Evol. Microbiol.">
        <title>The Global Catalogue of Microorganisms (GCM) 10K type strain sequencing project: providing services to taxonomists for standard genome sequencing and annotation.</title>
        <authorList>
            <consortium name="The Broad Institute Genomics Platform"/>
            <consortium name="The Broad Institute Genome Sequencing Center for Infectious Disease"/>
            <person name="Wu L."/>
            <person name="Ma J."/>
        </authorList>
    </citation>
    <scope>NUCLEOTIDE SEQUENCE [LARGE SCALE GENOMIC DNA]</scope>
    <source>
        <strain evidence="3">CGMCC 4.1469</strain>
    </source>
</reference>
<dbReference type="RefSeq" id="WP_313761386.1">
    <property type="nucleotide sequence ID" value="NZ_BAAAVH010000040.1"/>
</dbReference>
<evidence type="ECO:0000313" key="3">
    <source>
        <dbReference type="Proteomes" id="UP001596067"/>
    </source>
</evidence>
<dbReference type="EMBL" id="JBHSOD010000068">
    <property type="protein sequence ID" value="MFC5889942.1"/>
    <property type="molecule type" value="Genomic_DNA"/>
</dbReference>
<dbReference type="Pfam" id="PF00690">
    <property type="entry name" value="Cation_ATPase_N"/>
    <property type="match status" value="1"/>
</dbReference>
<dbReference type="Gene3D" id="1.20.1110.10">
    <property type="entry name" value="Calcium-transporting ATPase, transmembrane domain"/>
    <property type="match status" value="1"/>
</dbReference>
<comment type="caution">
    <text evidence="2">The sequence shown here is derived from an EMBL/GenBank/DDBJ whole genome shotgun (WGS) entry which is preliminary data.</text>
</comment>
<dbReference type="SUPFAM" id="SSF81665">
    <property type="entry name" value="Calcium ATPase, transmembrane domain M"/>
    <property type="match status" value="1"/>
</dbReference>